<dbReference type="Gene3D" id="3.40.50.1460">
    <property type="match status" value="1"/>
</dbReference>
<sequence>MERGVMLDPSDGYKMTEGQDEDVAVQGAVEKAASNEGSLNGSYVRLSACWSTETARESNKSGHFTSALLKRLRLDDGPKLTYAQLIRGLGPLEGQRPQCEGANSSYIVFQGRPQTLLPLSYLVTSSGPFVRVSAGEADGVTKGDRFDIFADGMPIETAIVSDSPTAFTSDLDIDADKFNELTASAQSVCAVQSRIASKPKFRVYLATSDPNSGICSQLEQQVARLAAADDMRSIVSVLHGEPADMIIRIDVGEDGRHHATFELHHALLPQPIHLHSPAPATHQAVYRVMTAAADFYWHLDRTSGNKGKIANSIQVDLHRLKPMAPGTNMKTVKGTKLIPGEAIDYDGSEEFGLTVSCRSGLSLHVAAFFFNLSTLSIEPLFLPPIALNQDVEPTLNKKEKSLPIGYQSSGWPPLTFSFPESVSVGDTVNVGFIKVFLCHDYVEYERIIQGSPFKDLSAFDHLSNVTDALDFGKGLDTSPDGEPLSGGRPRGSLLSKLFNVFSSSTFSYFRNGSSAYDWDTVTRLVTLRRT</sequence>
<reference evidence="1 2" key="1">
    <citation type="journal article" date="2010" name="Proc. Natl. Acad. Sci. U.S.A.">
        <title>Insights into evolution of multicellular fungi from the assembled chromosomes of the mushroom Coprinopsis cinerea (Coprinus cinereus).</title>
        <authorList>
            <person name="Stajich J.E."/>
            <person name="Wilke S.K."/>
            <person name="Ahren D."/>
            <person name="Au C.H."/>
            <person name="Birren B.W."/>
            <person name="Borodovsky M."/>
            <person name="Burns C."/>
            <person name="Canback B."/>
            <person name="Casselton L.A."/>
            <person name="Cheng C.K."/>
            <person name="Deng J."/>
            <person name="Dietrich F.S."/>
            <person name="Fargo D.C."/>
            <person name="Farman M.L."/>
            <person name="Gathman A.C."/>
            <person name="Goldberg J."/>
            <person name="Guigo R."/>
            <person name="Hoegger P.J."/>
            <person name="Hooker J.B."/>
            <person name="Huggins A."/>
            <person name="James T.Y."/>
            <person name="Kamada T."/>
            <person name="Kilaru S."/>
            <person name="Kodira C."/>
            <person name="Kues U."/>
            <person name="Kupfer D."/>
            <person name="Kwan H.S."/>
            <person name="Lomsadze A."/>
            <person name="Li W."/>
            <person name="Lilly W.W."/>
            <person name="Ma L.J."/>
            <person name="Mackey A.J."/>
            <person name="Manning G."/>
            <person name="Martin F."/>
            <person name="Muraguchi H."/>
            <person name="Natvig D.O."/>
            <person name="Palmerini H."/>
            <person name="Ramesh M.A."/>
            <person name="Rehmeyer C.J."/>
            <person name="Roe B.A."/>
            <person name="Shenoy N."/>
            <person name="Stanke M."/>
            <person name="Ter-Hovhannisyan V."/>
            <person name="Tunlid A."/>
            <person name="Velagapudi R."/>
            <person name="Vision T.J."/>
            <person name="Zeng Q."/>
            <person name="Zolan M.E."/>
            <person name="Pukkila P.J."/>
        </authorList>
    </citation>
    <scope>NUCLEOTIDE SEQUENCE [LARGE SCALE GENOMIC DNA]</scope>
    <source>
        <strain evidence="2">Okayama-7 / 130 / ATCC MYA-4618 / FGSC 9003</strain>
    </source>
</reference>
<dbReference type="VEuPathDB" id="FungiDB:CC1G_15500"/>
<evidence type="ECO:0000313" key="1">
    <source>
        <dbReference type="EMBL" id="EFI27465.1"/>
    </source>
</evidence>
<dbReference type="OMA" id="HHELFIS"/>
<dbReference type="eggNOG" id="ENOG502SMQJ">
    <property type="taxonomic scope" value="Eukaryota"/>
</dbReference>
<comment type="caution">
    <text evidence="1">The sequence shown here is derived from an EMBL/GenBank/DDBJ whole genome shotgun (WGS) entry which is preliminary data.</text>
</comment>
<dbReference type="STRING" id="240176.D6RN44"/>
<dbReference type="HOGENOM" id="CLU_513874_0_0_1"/>
<dbReference type="GeneID" id="9378483"/>
<dbReference type="RefSeq" id="XP_002910959.1">
    <property type="nucleotide sequence ID" value="XM_002910913.1"/>
</dbReference>
<name>D6RN44_COPC7</name>
<dbReference type="OrthoDB" id="3223806at2759"/>
<proteinExistence type="predicted"/>
<dbReference type="EMBL" id="AACS02000006">
    <property type="protein sequence ID" value="EFI27465.1"/>
    <property type="molecule type" value="Genomic_DNA"/>
</dbReference>
<dbReference type="Proteomes" id="UP000001861">
    <property type="component" value="Unassembled WGS sequence"/>
</dbReference>
<accession>D6RN44</accession>
<dbReference type="AlphaFoldDB" id="D6RN44"/>
<dbReference type="KEGG" id="cci:CC1G_15500"/>
<organism evidence="1 2">
    <name type="scientific">Coprinopsis cinerea (strain Okayama-7 / 130 / ATCC MYA-4618 / FGSC 9003)</name>
    <name type="common">Inky cap fungus</name>
    <name type="synonym">Hormographiella aspergillata</name>
    <dbReference type="NCBI Taxonomy" id="240176"/>
    <lineage>
        <taxon>Eukaryota</taxon>
        <taxon>Fungi</taxon>
        <taxon>Dikarya</taxon>
        <taxon>Basidiomycota</taxon>
        <taxon>Agaricomycotina</taxon>
        <taxon>Agaricomycetes</taxon>
        <taxon>Agaricomycetidae</taxon>
        <taxon>Agaricales</taxon>
        <taxon>Agaricineae</taxon>
        <taxon>Psathyrellaceae</taxon>
        <taxon>Coprinopsis</taxon>
    </lineage>
</organism>
<dbReference type="InParanoid" id="D6RN44"/>
<evidence type="ECO:0000313" key="2">
    <source>
        <dbReference type="Proteomes" id="UP000001861"/>
    </source>
</evidence>
<keyword evidence="2" id="KW-1185">Reference proteome</keyword>
<gene>
    <name evidence="1" type="ORF">CC1G_15500</name>
</gene>
<protein>
    <submittedName>
        <fullName evidence="1">Uncharacterized protein</fullName>
    </submittedName>
</protein>